<dbReference type="InterPro" id="IPR013096">
    <property type="entry name" value="Cupin_2"/>
</dbReference>
<gene>
    <name evidence="5" type="primary">rhaS_4</name>
    <name evidence="5" type="ORF">BEI61_01804</name>
</gene>
<dbReference type="Pfam" id="PF12833">
    <property type="entry name" value="HTH_18"/>
    <property type="match status" value="1"/>
</dbReference>
<dbReference type="AlphaFoldDB" id="A0A1E3AAW7"/>
<comment type="caution">
    <text evidence="5">The sequence shown here is derived from an EMBL/GenBank/DDBJ whole genome shotgun (WGS) entry which is preliminary data.</text>
</comment>
<reference evidence="5 6" key="1">
    <citation type="submission" date="2016-07" db="EMBL/GenBank/DDBJ databases">
        <title>Characterization of isolates of Eisenbergiella tayi derived from blood cultures, using whole genome sequencing.</title>
        <authorList>
            <person name="Burdz T."/>
            <person name="Wiebe D."/>
            <person name="Huynh C."/>
            <person name="Bernard K."/>
        </authorList>
    </citation>
    <scope>NUCLEOTIDE SEQUENCE [LARGE SCALE GENOMIC DNA]</scope>
    <source>
        <strain evidence="5 6">NML 110608</strain>
    </source>
</reference>
<dbReference type="InterPro" id="IPR009057">
    <property type="entry name" value="Homeodomain-like_sf"/>
</dbReference>
<dbReference type="RefSeq" id="WP_069152034.1">
    <property type="nucleotide sequence ID" value="NZ_MCGH01000002.1"/>
</dbReference>
<dbReference type="InterPro" id="IPR018060">
    <property type="entry name" value="HTH_AraC"/>
</dbReference>
<name>A0A1E3AAW7_9FIRM</name>
<proteinExistence type="predicted"/>
<dbReference type="SUPFAM" id="SSF51182">
    <property type="entry name" value="RmlC-like cupins"/>
    <property type="match status" value="1"/>
</dbReference>
<feature type="domain" description="HTH araC/xylS-type" evidence="4">
    <location>
        <begin position="258"/>
        <end position="355"/>
    </location>
</feature>
<dbReference type="InterPro" id="IPR014710">
    <property type="entry name" value="RmlC-like_jellyroll"/>
</dbReference>
<dbReference type="Pfam" id="PF07883">
    <property type="entry name" value="Cupin_2"/>
    <property type="match status" value="1"/>
</dbReference>
<keyword evidence="2" id="KW-0238">DNA-binding</keyword>
<dbReference type="Proteomes" id="UP000094067">
    <property type="component" value="Unassembled WGS sequence"/>
</dbReference>
<dbReference type="SUPFAM" id="SSF46689">
    <property type="entry name" value="Homeodomain-like"/>
    <property type="match status" value="1"/>
</dbReference>
<dbReference type="PANTHER" id="PTHR43280">
    <property type="entry name" value="ARAC-FAMILY TRANSCRIPTIONAL REGULATOR"/>
    <property type="match status" value="1"/>
</dbReference>
<evidence type="ECO:0000259" key="4">
    <source>
        <dbReference type="PROSITE" id="PS01124"/>
    </source>
</evidence>
<dbReference type="Gene3D" id="1.10.10.60">
    <property type="entry name" value="Homeodomain-like"/>
    <property type="match status" value="2"/>
</dbReference>
<sequence>MNTESSSMQEFLEQIRRDAPDNLVIHNPDSNILQLYELNTPFMILLETCHEKDNFFSIYQITPGNTYSSQSTYSQYKVLSKRPLHQHSCYEIMFVLSGSITNHVENQTFTYGPGQCCVMNKNIKHCEIVAGDFQVVFFMIQDVFLEQLLEEYEEVSEHKTEAPGMNPIFQLYLDSLHKTSRFHKVYLDYLPVIPADSILEQLNPLFNFMLEEIRKNSPGSLFFLKGTFARFLQILDTPSLYCMARVQSDSSSQEYIFSKICHIMEASRGRSSREYLEKQLHYNGEYLNRIVKKYTGKTISEYGQDFCLAEAGRLLTKTDMSVSAIITELGYSNRSYFYRIFQNAFNETPLEYRKKHKDTSVS</sequence>
<dbReference type="Gene3D" id="2.60.120.10">
    <property type="entry name" value="Jelly Rolls"/>
    <property type="match status" value="1"/>
</dbReference>
<dbReference type="SMART" id="SM00342">
    <property type="entry name" value="HTH_ARAC"/>
    <property type="match status" value="1"/>
</dbReference>
<evidence type="ECO:0000313" key="5">
    <source>
        <dbReference type="EMBL" id="ODM05915.1"/>
    </source>
</evidence>
<dbReference type="GO" id="GO:0003700">
    <property type="term" value="F:DNA-binding transcription factor activity"/>
    <property type="evidence" value="ECO:0007669"/>
    <property type="project" value="InterPro"/>
</dbReference>
<dbReference type="InterPro" id="IPR011051">
    <property type="entry name" value="RmlC_Cupin_sf"/>
</dbReference>
<dbReference type="EMBL" id="MCGH01000002">
    <property type="protein sequence ID" value="ODM05915.1"/>
    <property type="molecule type" value="Genomic_DNA"/>
</dbReference>
<evidence type="ECO:0000313" key="6">
    <source>
        <dbReference type="Proteomes" id="UP000094067"/>
    </source>
</evidence>
<organism evidence="5 6">
    <name type="scientific">Eisenbergiella tayi</name>
    <dbReference type="NCBI Taxonomy" id="1432052"/>
    <lineage>
        <taxon>Bacteria</taxon>
        <taxon>Bacillati</taxon>
        <taxon>Bacillota</taxon>
        <taxon>Clostridia</taxon>
        <taxon>Lachnospirales</taxon>
        <taxon>Lachnospiraceae</taxon>
        <taxon>Eisenbergiella</taxon>
    </lineage>
</organism>
<keyword evidence="1" id="KW-0805">Transcription regulation</keyword>
<evidence type="ECO:0000256" key="3">
    <source>
        <dbReference type="ARBA" id="ARBA00023163"/>
    </source>
</evidence>
<evidence type="ECO:0000256" key="2">
    <source>
        <dbReference type="ARBA" id="ARBA00023125"/>
    </source>
</evidence>
<protein>
    <submittedName>
        <fullName evidence="5">HTH-type transcriptional activator RhaS</fullName>
    </submittedName>
</protein>
<keyword evidence="3" id="KW-0804">Transcription</keyword>
<accession>A0A1E3AAW7</accession>
<evidence type="ECO:0000256" key="1">
    <source>
        <dbReference type="ARBA" id="ARBA00023015"/>
    </source>
</evidence>
<dbReference type="PROSITE" id="PS01124">
    <property type="entry name" value="HTH_ARAC_FAMILY_2"/>
    <property type="match status" value="1"/>
</dbReference>
<dbReference type="GO" id="GO:0043565">
    <property type="term" value="F:sequence-specific DNA binding"/>
    <property type="evidence" value="ECO:0007669"/>
    <property type="project" value="InterPro"/>
</dbReference>
<dbReference type="PANTHER" id="PTHR43280:SF34">
    <property type="entry name" value="ARAC-FAMILY TRANSCRIPTIONAL REGULATOR"/>
    <property type="match status" value="1"/>
</dbReference>